<dbReference type="GO" id="GO:0006032">
    <property type="term" value="P:chitin catabolic process"/>
    <property type="evidence" value="ECO:0007669"/>
    <property type="project" value="UniProtKB-KW"/>
</dbReference>
<dbReference type="PROSITE" id="PS50941">
    <property type="entry name" value="CHIT_BIND_I_2"/>
    <property type="match status" value="1"/>
</dbReference>
<evidence type="ECO:0000256" key="6">
    <source>
        <dbReference type="ARBA" id="ARBA00023024"/>
    </source>
</evidence>
<gene>
    <name evidence="17" type="ORF">ASPBRDRAFT_167275</name>
</gene>
<dbReference type="GO" id="GO:0008061">
    <property type="term" value="F:chitin binding"/>
    <property type="evidence" value="ECO:0007669"/>
    <property type="project" value="UniProtKB-UniRule"/>
</dbReference>
<dbReference type="InterPro" id="IPR001223">
    <property type="entry name" value="Glyco_hydro18_cat"/>
</dbReference>
<evidence type="ECO:0000259" key="16">
    <source>
        <dbReference type="PROSITE" id="PS51910"/>
    </source>
</evidence>
<feature type="domain" description="Chitin-binding type-1" evidence="14">
    <location>
        <begin position="421"/>
        <end position="489"/>
    </location>
</feature>
<evidence type="ECO:0000259" key="14">
    <source>
        <dbReference type="PROSITE" id="PS50941"/>
    </source>
</evidence>
<dbReference type="OMA" id="AMQLCGP"/>
<dbReference type="PANTHER" id="PTHR47700:SF1">
    <property type="entry name" value="CHITINASE"/>
    <property type="match status" value="1"/>
</dbReference>
<keyword evidence="11" id="KW-1015">Disulfide bond</keyword>
<evidence type="ECO:0000256" key="7">
    <source>
        <dbReference type="ARBA" id="ARBA00023026"/>
    </source>
</evidence>
<dbReference type="InterPro" id="IPR029226">
    <property type="entry name" value="Ecp2-like"/>
</dbReference>
<dbReference type="OrthoDB" id="73875at2759"/>
<dbReference type="SUPFAM" id="SSF51445">
    <property type="entry name" value="(Trans)glycosidases"/>
    <property type="match status" value="1"/>
</dbReference>
<keyword evidence="5 12" id="KW-0378">Hydrolase</keyword>
<dbReference type="CDD" id="cd00118">
    <property type="entry name" value="LysM"/>
    <property type="match status" value="1"/>
</dbReference>
<evidence type="ECO:0000313" key="18">
    <source>
        <dbReference type="Proteomes" id="UP000184499"/>
    </source>
</evidence>
<feature type="domain" description="LysM" evidence="15">
    <location>
        <begin position="360"/>
        <end position="408"/>
    </location>
</feature>
<keyword evidence="10" id="KW-0624">Polysaccharide degradation</keyword>
<dbReference type="InterPro" id="IPR053214">
    <property type="entry name" value="LysM12-like"/>
</dbReference>
<dbReference type="InterPro" id="IPR036861">
    <property type="entry name" value="Endochitinase-like_sf"/>
</dbReference>
<dbReference type="SUPFAM" id="SSF54556">
    <property type="entry name" value="Chitinase insertion domain"/>
    <property type="match status" value="1"/>
</dbReference>
<dbReference type="Pfam" id="PF14856">
    <property type="entry name" value="Hce2"/>
    <property type="match status" value="1"/>
</dbReference>
<organism evidence="17 18">
    <name type="scientific">Aspergillus brasiliensis (strain CBS 101740 / IMI 381727 / IBT 21946)</name>
    <dbReference type="NCBI Taxonomy" id="767769"/>
    <lineage>
        <taxon>Eukaryota</taxon>
        <taxon>Fungi</taxon>
        <taxon>Dikarya</taxon>
        <taxon>Ascomycota</taxon>
        <taxon>Pezizomycotina</taxon>
        <taxon>Eurotiomycetes</taxon>
        <taxon>Eurotiomycetidae</taxon>
        <taxon>Eurotiales</taxon>
        <taxon>Aspergillaceae</taxon>
        <taxon>Aspergillus</taxon>
        <taxon>Aspergillus subgen. Circumdati</taxon>
    </lineage>
</organism>
<dbReference type="EMBL" id="KV878679">
    <property type="protein sequence ID" value="OJJ77944.1"/>
    <property type="molecule type" value="Genomic_DNA"/>
</dbReference>
<keyword evidence="8" id="KW-0119">Carbohydrate metabolism</keyword>
<feature type="disulfide bond" evidence="11">
    <location>
        <begin position="446"/>
        <end position="458"/>
    </location>
</feature>
<evidence type="ECO:0000256" key="12">
    <source>
        <dbReference type="RuleBase" id="RU000489"/>
    </source>
</evidence>
<feature type="domain" description="LysM" evidence="15">
    <location>
        <begin position="296"/>
        <end position="341"/>
    </location>
</feature>
<dbReference type="InterPro" id="IPR001002">
    <property type="entry name" value="Chitin-bd_1"/>
</dbReference>
<dbReference type="InterPro" id="IPR018392">
    <property type="entry name" value="LysM"/>
</dbReference>
<comment type="catalytic activity">
    <reaction evidence="1">
        <text>Random endo-hydrolysis of N-acetyl-beta-D-glucosaminide (1-&gt;4)-beta-linkages in chitin and chitodextrins.</text>
        <dbReference type="EC" id="3.2.1.14"/>
    </reaction>
</comment>
<dbReference type="InterPro" id="IPR036779">
    <property type="entry name" value="LysM_dom_sf"/>
</dbReference>
<evidence type="ECO:0000256" key="4">
    <source>
        <dbReference type="ARBA" id="ARBA00022669"/>
    </source>
</evidence>
<evidence type="ECO:0000256" key="11">
    <source>
        <dbReference type="PROSITE-ProRule" id="PRU00261"/>
    </source>
</evidence>
<feature type="disulfide bond" evidence="11">
    <location>
        <begin position="483"/>
        <end position="487"/>
    </location>
</feature>
<dbReference type="PANTHER" id="PTHR47700">
    <property type="entry name" value="V CHITINASE, PUTATIVE (AFU_ORTHOLOGUE AFUA_6G13720)-RELATED"/>
    <property type="match status" value="1"/>
</dbReference>
<dbReference type="SMART" id="SM00636">
    <property type="entry name" value="Glyco_18"/>
    <property type="match status" value="1"/>
</dbReference>
<feature type="chain" id="PRO_5012476782" description="chitinase" evidence="13">
    <location>
        <begin position="25"/>
        <end position="1467"/>
    </location>
</feature>
<accession>A0A1L9V1W8</accession>
<comment type="caution">
    <text evidence="11">Lacks conserved residue(s) required for the propagation of feature annotation.</text>
</comment>
<dbReference type="InterPro" id="IPR029070">
    <property type="entry name" value="Chitinase_insertion_sf"/>
</dbReference>
<dbReference type="RefSeq" id="XP_067485191.1">
    <property type="nucleotide sequence ID" value="XM_067619610.1"/>
</dbReference>
<proteinExistence type="inferred from homology"/>
<keyword evidence="6" id="KW-0146">Chitin degradation</keyword>
<dbReference type="GO" id="GO:0008843">
    <property type="term" value="F:endochitinase activity"/>
    <property type="evidence" value="ECO:0007669"/>
    <property type="project" value="UniProtKB-EC"/>
</dbReference>
<dbReference type="EC" id="3.2.1.14" evidence="3"/>
<dbReference type="PROSITE" id="PS51782">
    <property type="entry name" value="LYSM"/>
    <property type="match status" value="2"/>
</dbReference>
<keyword evidence="9 12" id="KW-0326">Glycosidase</keyword>
<evidence type="ECO:0000256" key="8">
    <source>
        <dbReference type="ARBA" id="ARBA00023277"/>
    </source>
</evidence>
<dbReference type="GeneID" id="93572098"/>
<dbReference type="Proteomes" id="UP000184499">
    <property type="component" value="Unassembled WGS sequence"/>
</dbReference>
<evidence type="ECO:0000256" key="9">
    <source>
        <dbReference type="ARBA" id="ARBA00023295"/>
    </source>
</evidence>
<dbReference type="InterPro" id="IPR011583">
    <property type="entry name" value="Chitinase_II/V-like_cat"/>
</dbReference>
<feature type="disulfide bond" evidence="11">
    <location>
        <begin position="451"/>
        <end position="465"/>
    </location>
</feature>
<feature type="domain" description="GH18" evidence="16">
    <location>
        <begin position="499"/>
        <end position="863"/>
    </location>
</feature>
<evidence type="ECO:0000256" key="10">
    <source>
        <dbReference type="ARBA" id="ARBA00023326"/>
    </source>
</evidence>
<reference evidence="18" key="1">
    <citation type="journal article" date="2017" name="Genome Biol.">
        <title>Comparative genomics reveals high biological diversity and specific adaptations in the industrially and medically important fungal genus Aspergillus.</title>
        <authorList>
            <person name="de Vries R.P."/>
            <person name="Riley R."/>
            <person name="Wiebenga A."/>
            <person name="Aguilar-Osorio G."/>
            <person name="Amillis S."/>
            <person name="Uchima C.A."/>
            <person name="Anderluh G."/>
            <person name="Asadollahi M."/>
            <person name="Askin M."/>
            <person name="Barry K."/>
            <person name="Battaglia E."/>
            <person name="Bayram O."/>
            <person name="Benocci T."/>
            <person name="Braus-Stromeyer S.A."/>
            <person name="Caldana C."/>
            <person name="Canovas D."/>
            <person name="Cerqueira G.C."/>
            <person name="Chen F."/>
            <person name="Chen W."/>
            <person name="Choi C."/>
            <person name="Clum A."/>
            <person name="Dos Santos R.A."/>
            <person name="Damasio A.R."/>
            <person name="Diallinas G."/>
            <person name="Emri T."/>
            <person name="Fekete E."/>
            <person name="Flipphi M."/>
            <person name="Freyberg S."/>
            <person name="Gallo A."/>
            <person name="Gournas C."/>
            <person name="Habgood R."/>
            <person name="Hainaut M."/>
            <person name="Harispe M.L."/>
            <person name="Henrissat B."/>
            <person name="Hilden K.S."/>
            <person name="Hope R."/>
            <person name="Hossain A."/>
            <person name="Karabika E."/>
            <person name="Karaffa L."/>
            <person name="Karanyi Z."/>
            <person name="Krasevec N."/>
            <person name="Kuo A."/>
            <person name="Kusch H."/>
            <person name="LaButti K."/>
            <person name="Lagendijk E.L."/>
            <person name="Lapidus A."/>
            <person name="Levasseur A."/>
            <person name="Lindquist E."/>
            <person name="Lipzen A."/>
            <person name="Logrieco A.F."/>
            <person name="MacCabe A."/>
            <person name="Maekelae M.R."/>
            <person name="Malavazi I."/>
            <person name="Melin P."/>
            <person name="Meyer V."/>
            <person name="Mielnichuk N."/>
            <person name="Miskei M."/>
            <person name="Molnar A.P."/>
            <person name="Mule G."/>
            <person name="Ngan C.Y."/>
            <person name="Orejas M."/>
            <person name="Orosz E."/>
            <person name="Ouedraogo J.P."/>
            <person name="Overkamp K.M."/>
            <person name="Park H.-S."/>
            <person name="Perrone G."/>
            <person name="Piumi F."/>
            <person name="Punt P.J."/>
            <person name="Ram A.F."/>
            <person name="Ramon A."/>
            <person name="Rauscher S."/>
            <person name="Record E."/>
            <person name="Riano-Pachon D.M."/>
            <person name="Robert V."/>
            <person name="Roehrig J."/>
            <person name="Ruller R."/>
            <person name="Salamov A."/>
            <person name="Salih N.S."/>
            <person name="Samson R.A."/>
            <person name="Sandor E."/>
            <person name="Sanguinetti M."/>
            <person name="Schuetze T."/>
            <person name="Sepcic K."/>
            <person name="Shelest E."/>
            <person name="Sherlock G."/>
            <person name="Sophianopoulou V."/>
            <person name="Squina F.M."/>
            <person name="Sun H."/>
            <person name="Susca A."/>
            <person name="Todd R.B."/>
            <person name="Tsang A."/>
            <person name="Unkles S.E."/>
            <person name="van de Wiele N."/>
            <person name="van Rossen-Uffink D."/>
            <person name="Oliveira J.V."/>
            <person name="Vesth T.C."/>
            <person name="Visser J."/>
            <person name="Yu J.-H."/>
            <person name="Zhou M."/>
            <person name="Andersen M.R."/>
            <person name="Archer D.B."/>
            <person name="Baker S.E."/>
            <person name="Benoit I."/>
            <person name="Brakhage A.A."/>
            <person name="Braus G.H."/>
            <person name="Fischer R."/>
            <person name="Frisvad J.C."/>
            <person name="Goldman G.H."/>
            <person name="Houbraken J."/>
            <person name="Oakley B."/>
            <person name="Pocsi I."/>
            <person name="Scazzocchio C."/>
            <person name="Seiboth B."/>
            <person name="vanKuyk P.A."/>
            <person name="Wortman J."/>
            <person name="Dyer P.S."/>
            <person name="Grigoriev I.V."/>
        </authorList>
    </citation>
    <scope>NUCLEOTIDE SEQUENCE [LARGE SCALE GENOMIC DNA]</scope>
    <source>
        <strain evidence="18">CBS 101740 / IMI 381727 / IBT 21946</strain>
    </source>
</reference>
<keyword evidence="4 11" id="KW-0147">Chitin-binding</keyword>
<name>A0A1L9V1W8_ASPBC</name>
<evidence type="ECO:0000256" key="1">
    <source>
        <dbReference type="ARBA" id="ARBA00000822"/>
    </source>
</evidence>
<dbReference type="InterPro" id="IPR001579">
    <property type="entry name" value="Glyco_hydro_18_chit_AS"/>
</dbReference>
<evidence type="ECO:0000256" key="13">
    <source>
        <dbReference type="SAM" id="SignalP"/>
    </source>
</evidence>
<dbReference type="PROSITE" id="PS01095">
    <property type="entry name" value="GH18_1"/>
    <property type="match status" value="1"/>
</dbReference>
<dbReference type="STRING" id="767769.A0A1L9V1W8"/>
<dbReference type="CDD" id="cd00035">
    <property type="entry name" value="ChtBD1"/>
    <property type="match status" value="1"/>
</dbReference>
<evidence type="ECO:0000259" key="15">
    <source>
        <dbReference type="PROSITE" id="PS51782"/>
    </source>
</evidence>
<dbReference type="InterPro" id="IPR017853">
    <property type="entry name" value="GH"/>
</dbReference>
<evidence type="ECO:0000256" key="5">
    <source>
        <dbReference type="ARBA" id="ARBA00022801"/>
    </source>
</evidence>
<feature type="signal peptide" evidence="13">
    <location>
        <begin position="1"/>
        <end position="24"/>
    </location>
</feature>
<dbReference type="Pfam" id="PF00704">
    <property type="entry name" value="Glyco_hydro_18"/>
    <property type="match status" value="1"/>
</dbReference>
<dbReference type="CDD" id="cd02878">
    <property type="entry name" value="GH18_zymocin_alpha"/>
    <property type="match status" value="1"/>
</dbReference>
<dbReference type="PROSITE" id="PS51910">
    <property type="entry name" value="GH18_2"/>
    <property type="match status" value="1"/>
</dbReference>
<dbReference type="Gene3D" id="3.10.50.10">
    <property type="match status" value="1"/>
</dbReference>
<keyword evidence="7" id="KW-0843">Virulence</keyword>
<dbReference type="SUPFAM" id="SSF57016">
    <property type="entry name" value="Plant lectins/antimicrobial peptides"/>
    <property type="match status" value="1"/>
</dbReference>
<keyword evidence="18" id="KW-1185">Reference proteome</keyword>
<dbReference type="Gene3D" id="3.10.350.10">
    <property type="entry name" value="LysM domain"/>
    <property type="match status" value="2"/>
</dbReference>
<comment type="similarity">
    <text evidence="2">Belongs to the glycosyl hydrolase 18 family. Chitinase class V subfamily.</text>
</comment>
<dbReference type="Gene3D" id="3.20.20.80">
    <property type="entry name" value="Glycosidases"/>
    <property type="match status" value="1"/>
</dbReference>
<dbReference type="GO" id="GO:0000272">
    <property type="term" value="P:polysaccharide catabolic process"/>
    <property type="evidence" value="ECO:0007669"/>
    <property type="project" value="UniProtKB-KW"/>
</dbReference>
<protein>
    <recommendedName>
        <fullName evidence="3">chitinase</fullName>
        <ecNumber evidence="3">3.2.1.14</ecNumber>
    </recommendedName>
</protein>
<dbReference type="VEuPathDB" id="FungiDB:ASPBRDRAFT_167275"/>
<sequence>MVVPTWLGLAAAFVLFAWPPTATASPGFRGLASQSYHSSVSACPQRCRDAGPNTGNWSVYSDFKQVRKCKETIFYDFSLFDDVDDRERAHRIQACSSYGTDFARLPVTTAHVTYSESVDVEFELGWWHEGFGLAGAGLRSIVRQMRHYAGGYHGKSDRPFIIYGQSGQATIGLYVGQGLLKQGLSESALKLFQDNLDKLDISTPSLAMQLCGEGYDSTHIFGIMATSNGTFAPIQSAIKSWANATCLSFSGSVKLAGSAKFTTPLLTGNHSTAANSTHLARDLARTLVTRGDGECTTVQVDAGNGCADLAVKCGISGADFTKYNPGDDFCATLKPKQHVCCSAGDLPDLRPQPNEDGSCKAYQVQADDNCDSLAAEYSLEMNDLEEFNKNTWGWNGCELLFKDTVMCLSKGTPPFPAEIPNAQCGPQKPGTNPPTNGSNIADLNPCPLNACCNIWGQCGITADFCVDTNTGAPGTAEPGTYGCISNCGMDVVKGSGSGDVRIAYYEGYCLSRKCLFQDASQIDTSQYTHLHFGFGTLTDSWEVETGDALSTYQFGEFKKISGVKKILSIGGWDFSTMPETYKIFRNGVKPANRLTMATNIANFIKDNDLDGVDIDWEYPGAPDLPENDPGTEEDGPNYLAFLVVLKNLLPGKSVSIAAPASYWYLKQFPINDMAKVIDYIVYMTYDLHGQWDAHNSNSQEGCDTGNCLRSQVNLTETKQSLAMITKAGVPGAKVIVGVTSYGRSFKMADPNCWGPECLYTGGRLNSDAKKGECTNTAGYLAGAEIDDIMKDSSRVVKSYVDTTSHSDILIYDTDEWVGYMSAATKKTRTTLYSAWGLGGTSDWASDLQTYHDVPKPAKSWANFIQLAKAGEDPKTDYTRTGDWTSYTCEDKTVTDLFDFTPSQRWKNMDTDSAWKDIIRIWNETDHPRQLTFMQSVESTTRFGYEDCSHINSDGRCSSIICEDGANGNSSGPAAFLILYSMAEVHEMYSTYYDGLFKSLTIVSTALDDMENKFAPIPPEEDNTWLNILIDMITLGALGTAGPLFNTFLKNHDWFSGATGSALDNAKDTTMTLLGQGTTIAKDILPGGSAKAWTPEKQDEFSAYLGQVVYGWSNATSRALQDLFSGSEEGINTLWAAMSDGKLIEGKRNDAPPESANLQNELIANINKCIIGFALPALWRQAGSYTFIIDAGHACDDDTDISEYLDDDTMDATGVCVDNRQYYLAYPDGSATDCTCKIINDSGPCQTVCKDSKFSAPEGIKYISGDRSYYGITKDDLVKGSVRTWISNGRENGAKIADPTNHGTMSDLIDVDVTTPGFMRIPVCSPARAFQSWDTADKDSSPNWPCDTPPGKDECGESTFVDQTSDASPKVDDCLQIIKNIQGDATTAWTTQVVGHNQREIASHASCHFGVEATKTNGNVNFKVGGQDVIDIINDAIAKFARDGLIGAKGNMDCNGNVKSEPVEWGIY</sequence>
<keyword evidence="13" id="KW-0732">Signal</keyword>
<evidence type="ECO:0000313" key="17">
    <source>
        <dbReference type="EMBL" id="OJJ77944.1"/>
    </source>
</evidence>
<evidence type="ECO:0000256" key="3">
    <source>
        <dbReference type="ARBA" id="ARBA00012729"/>
    </source>
</evidence>
<evidence type="ECO:0000256" key="2">
    <source>
        <dbReference type="ARBA" id="ARBA00008682"/>
    </source>
</evidence>